<proteinExistence type="predicted"/>
<name>A0A2R4SW22_9ACTN</name>
<protein>
    <submittedName>
        <fullName evidence="2">Uncharacterized protein</fullName>
    </submittedName>
</protein>
<accession>A0A2R4SW22</accession>
<dbReference type="EMBL" id="CP026304">
    <property type="protein sequence ID" value="AVZ71071.1"/>
    <property type="molecule type" value="Genomic_DNA"/>
</dbReference>
<evidence type="ECO:0000313" key="3">
    <source>
        <dbReference type="Proteomes" id="UP000244201"/>
    </source>
</evidence>
<reference evidence="2 3" key="1">
    <citation type="submission" date="2018-01" db="EMBL/GenBank/DDBJ databases">
        <title>Complete genome sequence of Streptomyces lunaelactis MM109T, a Ferroverdin A producer isolated from cave moonmilk deposits.</title>
        <authorList>
            <person name="Naome A."/>
            <person name="Martinet L."/>
            <person name="Maciejewska M."/>
            <person name="Anderssen S."/>
            <person name="Adam D."/>
            <person name="Tenconi E."/>
            <person name="Deflandre B."/>
            <person name="Arguelles-Arias A."/>
            <person name="Calusinska M."/>
            <person name="Copieters W."/>
            <person name="Karim L."/>
            <person name="Hanikenne M."/>
            <person name="Baurain D."/>
            <person name="van Wezel G."/>
            <person name="Smargiasso N."/>
            <person name="de Pauw E."/>
            <person name="Delfosse P."/>
            <person name="Rigali S."/>
        </authorList>
    </citation>
    <scope>NUCLEOTIDE SEQUENCE [LARGE SCALE GENOMIC DNA]</scope>
    <source>
        <strain evidence="2 3">MM109</strain>
    </source>
</reference>
<feature type="region of interest" description="Disordered" evidence="1">
    <location>
        <begin position="71"/>
        <end position="140"/>
    </location>
</feature>
<feature type="compositionally biased region" description="Basic and acidic residues" evidence="1">
    <location>
        <begin position="104"/>
        <end position="119"/>
    </location>
</feature>
<gene>
    <name evidence="2" type="ORF">SLUN_01190</name>
</gene>
<organism evidence="2 3">
    <name type="scientific">Streptomyces lunaelactis</name>
    <dbReference type="NCBI Taxonomy" id="1535768"/>
    <lineage>
        <taxon>Bacteria</taxon>
        <taxon>Bacillati</taxon>
        <taxon>Actinomycetota</taxon>
        <taxon>Actinomycetes</taxon>
        <taxon>Kitasatosporales</taxon>
        <taxon>Streptomycetaceae</taxon>
        <taxon>Streptomyces</taxon>
    </lineage>
</organism>
<evidence type="ECO:0000256" key="1">
    <source>
        <dbReference type="SAM" id="MobiDB-lite"/>
    </source>
</evidence>
<dbReference type="KEGG" id="slk:SLUN_01190"/>
<keyword evidence="3" id="KW-1185">Reference proteome</keyword>
<dbReference type="AlphaFoldDB" id="A0A2R4SW22"/>
<sequence>MSASAIARGECHKLLRHPVGPVVAPAPGHKPDTDALACVHHFTWRLGVLDDLRRRVQRFSSGDCDRTISSNAPVRRAYSPRPAGRAAAGRQRVLVMPTPSVSPRHHDQDRRRVPERPEADTPPATTHGHQRLDPTENWRQLNTRACQYRGGSTRHW</sequence>
<dbReference type="Proteomes" id="UP000244201">
    <property type="component" value="Chromosome"/>
</dbReference>
<feature type="compositionally biased region" description="Low complexity" evidence="1">
    <location>
        <begin position="75"/>
        <end position="90"/>
    </location>
</feature>
<evidence type="ECO:0000313" key="2">
    <source>
        <dbReference type="EMBL" id="AVZ71071.1"/>
    </source>
</evidence>